<keyword evidence="1" id="KW-0812">Transmembrane</keyword>
<sequence length="56" mass="6664">MNISNHTIIYVIAFILISIVGFRFYTIKHQFIQINEQAPTRSETIHLYDFLLLRLP</sequence>
<dbReference type="RefSeq" id="WP_155658215.1">
    <property type="nucleotide sequence ID" value="NZ_WOBB01000009.1"/>
</dbReference>
<evidence type="ECO:0000313" key="3">
    <source>
        <dbReference type="Proteomes" id="UP000435323"/>
    </source>
</evidence>
<proteinExistence type="predicted"/>
<protein>
    <submittedName>
        <fullName evidence="2">Uncharacterized protein</fullName>
    </submittedName>
</protein>
<keyword evidence="1" id="KW-0472">Membrane</keyword>
<gene>
    <name evidence="2" type="ORF">GNP77_00825</name>
</gene>
<keyword evidence="1" id="KW-1133">Transmembrane helix</keyword>
<reference evidence="2 3" key="1">
    <citation type="submission" date="2019-11" db="EMBL/GenBank/DDBJ databases">
        <title>Using colonization assays and comparative genomics to discover symbiosis behaviors and factors in Vibrio fischeri.</title>
        <authorList>
            <person name="Bongrand C."/>
            <person name="Moriano-Gutierrez S."/>
            <person name="Arevalo P."/>
            <person name="Mcfall-Ngai M."/>
            <person name="Visick K."/>
            <person name="Polz M.F."/>
            <person name="Ruby E.G."/>
        </authorList>
    </citation>
    <scope>NUCLEOTIDE SEQUENCE [LARGE SCALE GENOMIC DNA]</scope>
    <source>
        <strain evidence="3">emors.3.2</strain>
    </source>
</reference>
<dbReference type="AlphaFoldDB" id="A0A6N3YSH0"/>
<name>A0A6N3YSH0_ALIFS</name>
<comment type="caution">
    <text evidence="2">The sequence shown here is derived from an EMBL/GenBank/DDBJ whole genome shotgun (WGS) entry which is preliminary data.</text>
</comment>
<dbReference type="Proteomes" id="UP000435323">
    <property type="component" value="Unassembled WGS sequence"/>
</dbReference>
<organism evidence="2 3">
    <name type="scientific">Aliivibrio fischeri</name>
    <name type="common">Vibrio fischeri</name>
    <dbReference type="NCBI Taxonomy" id="668"/>
    <lineage>
        <taxon>Bacteria</taxon>
        <taxon>Pseudomonadati</taxon>
        <taxon>Pseudomonadota</taxon>
        <taxon>Gammaproteobacteria</taxon>
        <taxon>Vibrionales</taxon>
        <taxon>Vibrionaceae</taxon>
        <taxon>Aliivibrio</taxon>
    </lineage>
</organism>
<dbReference type="EMBL" id="WOBO01000001">
    <property type="protein sequence ID" value="MUK43912.1"/>
    <property type="molecule type" value="Genomic_DNA"/>
</dbReference>
<accession>A0A6N3YSH0</accession>
<evidence type="ECO:0000256" key="1">
    <source>
        <dbReference type="SAM" id="Phobius"/>
    </source>
</evidence>
<feature type="transmembrane region" description="Helical" evidence="1">
    <location>
        <begin position="6"/>
        <end position="25"/>
    </location>
</feature>
<evidence type="ECO:0000313" key="2">
    <source>
        <dbReference type="EMBL" id="MUK43912.1"/>
    </source>
</evidence>